<protein>
    <submittedName>
        <fullName evidence="1">Uncharacterized protein</fullName>
    </submittedName>
</protein>
<sequence length="182" mass="20563">MQGFIARSSDHRTPSFDFWADKYETKSCLFMIQARHSPLRSCRLGLSRFSLDYALRQCKRRDHRLFSPRAFFQSLFAKHLWICVGLRPDSAYLIERRVCTRRLCSVGEAMEDHLASGSVDPVVDLELGQTGSGSVSVSEVRRSCSVSLSLPLLLVPSPLVSISPFFVRSVRTFPSQSSSDLR</sequence>
<dbReference type="AlphaFoldDB" id="A0A8S9SCK1"/>
<comment type="caution">
    <text evidence="1">The sequence shown here is derived from an EMBL/GenBank/DDBJ whole genome shotgun (WGS) entry which is preliminary data.</text>
</comment>
<accession>A0A8S9SCK1</accession>
<reference evidence="1" key="1">
    <citation type="submission" date="2019-12" db="EMBL/GenBank/DDBJ databases">
        <title>Genome sequencing and annotation of Brassica cretica.</title>
        <authorList>
            <person name="Studholme D.J."/>
            <person name="Sarris P."/>
        </authorList>
    </citation>
    <scope>NUCLEOTIDE SEQUENCE</scope>
    <source>
        <strain evidence="1">PFS-109/04</strain>
        <tissue evidence="1">Leaf</tissue>
    </source>
</reference>
<gene>
    <name evidence="1" type="ORF">F2Q69_00033298</name>
</gene>
<dbReference type="EMBL" id="QGKX02000004">
    <property type="protein sequence ID" value="KAF3598449.1"/>
    <property type="molecule type" value="Genomic_DNA"/>
</dbReference>
<evidence type="ECO:0000313" key="2">
    <source>
        <dbReference type="Proteomes" id="UP000712600"/>
    </source>
</evidence>
<evidence type="ECO:0000313" key="1">
    <source>
        <dbReference type="EMBL" id="KAF3598449.1"/>
    </source>
</evidence>
<dbReference type="Proteomes" id="UP000712600">
    <property type="component" value="Unassembled WGS sequence"/>
</dbReference>
<organism evidence="1 2">
    <name type="scientific">Brassica cretica</name>
    <name type="common">Mustard</name>
    <dbReference type="NCBI Taxonomy" id="69181"/>
    <lineage>
        <taxon>Eukaryota</taxon>
        <taxon>Viridiplantae</taxon>
        <taxon>Streptophyta</taxon>
        <taxon>Embryophyta</taxon>
        <taxon>Tracheophyta</taxon>
        <taxon>Spermatophyta</taxon>
        <taxon>Magnoliopsida</taxon>
        <taxon>eudicotyledons</taxon>
        <taxon>Gunneridae</taxon>
        <taxon>Pentapetalae</taxon>
        <taxon>rosids</taxon>
        <taxon>malvids</taxon>
        <taxon>Brassicales</taxon>
        <taxon>Brassicaceae</taxon>
        <taxon>Brassiceae</taxon>
        <taxon>Brassica</taxon>
    </lineage>
</organism>
<name>A0A8S9SCK1_BRACR</name>
<proteinExistence type="predicted"/>